<evidence type="ECO:0000313" key="2">
    <source>
        <dbReference type="Proteomes" id="UP000178186"/>
    </source>
</evidence>
<comment type="caution">
    <text evidence="1">The sequence shown here is derived from an EMBL/GenBank/DDBJ whole genome shotgun (WGS) entry which is preliminary data.</text>
</comment>
<name>A0A1G2GVG9_9BACT</name>
<proteinExistence type="predicted"/>
<dbReference type="EMBL" id="MHNY01000048">
    <property type="protein sequence ID" value="OGZ54183.1"/>
    <property type="molecule type" value="Genomic_DNA"/>
</dbReference>
<evidence type="ECO:0000313" key="1">
    <source>
        <dbReference type="EMBL" id="OGZ54183.1"/>
    </source>
</evidence>
<organism evidence="1 2">
    <name type="scientific">Candidatus Ryanbacteria bacterium RIFCSPLOWO2_02_FULL_45_11c</name>
    <dbReference type="NCBI Taxonomy" id="1802128"/>
    <lineage>
        <taxon>Bacteria</taxon>
        <taxon>Candidatus Ryaniibacteriota</taxon>
    </lineage>
</organism>
<sequence>MKEIKFVLPEGVKTIMESQIKERLISIANKLGEKDLAEKDPFTALLSVLESIDTDIGKRTSMLRWTLEKAFFNENLEEARQKRRKRAA</sequence>
<dbReference type="Proteomes" id="UP000178186">
    <property type="component" value="Unassembled WGS sequence"/>
</dbReference>
<dbReference type="AlphaFoldDB" id="A0A1G2GVG9"/>
<protein>
    <submittedName>
        <fullName evidence="1">Uncharacterized protein</fullName>
    </submittedName>
</protein>
<accession>A0A1G2GVG9</accession>
<gene>
    <name evidence="1" type="ORF">A3H64_00005</name>
</gene>
<reference evidence="1 2" key="1">
    <citation type="journal article" date="2016" name="Nat. Commun.">
        <title>Thousands of microbial genomes shed light on interconnected biogeochemical processes in an aquifer system.</title>
        <authorList>
            <person name="Anantharaman K."/>
            <person name="Brown C.T."/>
            <person name="Hug L.A."/>
            <person name="Sharon I."/>
            <person name="Castelle C.J."/>
            <person name="Probst A.J."/>
            <person name="Thomas B.C."/>
            <person name="Singh A."/>
            <person name="Wilkins M.J."/>
            <person name="Karaoz U."/>
            <person name="Brodie E.L."/>
            <person name="Williams K.H."/>
            <person name="Hubbard S.S."/>
            <person name="Banfield J.F."/>
        </authorList>
    </citation>
    <scope>NUCLEOTIDE SEQUENCE [LARGE SCALE GENOMIC DNA]</scope>
</reference>